<keyword evidence="6" id="KW-1185">Reference proteome</keyword>
<evidence type="ECO:0000259" key="3">
    <source>
        <dbReference type="Pfam" id="PF02550"/>
    </source>
</evidence>
<protein>
    <submittedName>
        <fullName evidence="5">Uncharacterized protein</fullName>
    </submittedName>
</protein>
<dbReference type="STRING" id="1348657.M622_13455"/>
<dbReference type="GO" id="GO:0008775">
    <property type="term" value="F:acetate CoA-transferase activity"/>
    <property type="evidence" value="ECO:0007669"/>
    <property type="project" value="InterPro"/>
</dbReference>
<dbReference type="Pfam" id="PF02550">
    <property type="entry name" value="AcetylCoA_hydro"/>
    <property type="match status" value="1"/>
</dbReference>
<name>T0ATR7_9RHOO</name>
<dbReference type="PANTHER" id="PTHR21432">
    <property type="entry name" value="ACETYL-COA HYDROLASE-RELATED"/>
    <property type="match status" value="1"/>
</dbReference>
<dbReference type="Gene3D" id="3.40.1080.10">
    <property type="entry name" value="Glutaconate Coenzyme A-transferase"/>
    <property type="match status" value="1"/>
</dbReference>
<dbReference type="InterPro" id="IPR037171">
    <property type="entry name" value="NagB/RpiA_transferase-like"/>
</dbReference>
<dbReference type="Pfam" id="PF13336">
    <property type="entry name" value="AcetylCoA_hyd_C"/>
    <property type="match status" value="1"/>
</dbReference>
<comment type="caution">
    <text evidence="5">The sequence shown here is derived from an EMBL/GenBank/DDBJ whole genome shotgun (WGS) entry which is preliminary data.</text>
</comment>
<dbReference type="Gene3D" id="3.40.1080.20">
    <property type="entry name" value="Acetyl-CoA hydrolase/transferase C-terminal domain"/>
    <property type="match status" value="1"/>
</dbReference>
<dbReference type="eggNOG" id="COG0427">
    <property type="taxonomic scope" value="Bacteria"/>
</dbReference>
<dbReference type="PATRIC" id="fig|1348657.5.peg.1230"/>
<feature type="domain" description="Acetyl-CoA hydrolase/transferase N-terminal" evidence="3">
    <location>
        <begin position="112"/>
        <end position="179"/>
    </location>
</feature>
<organism evidence="5 6">
    <name type="scientific">Thauera terpenica 58Eu</name>
    <dbReference type="NCBI Taxonomy" id="1348657"/>
    <lineage>
        <taxon>Bacteria</taxon>
        <taxon>Pseudomonadati</taxon>
        <taxon>Pseudomonadota</taxon>
        <taxon>Betaproteobacteria</taxon>
        <taxon>Rhodocyclales</taxon>
        <taxon>Zoogloeaceae</taxon>
        <taxon>Thauera</taxon>
    </lineage>
</organism>
<evidence type="ECO:0000313" key="5">
    <source>
        <dbReference type="EMBL" id="EPZ16229.1"/>
    </source>
</evidence>
<dbReference type="AlphaFoldDB" id="T0ATR7"/>
<dbReference type="InterPro" id="IPR038460">
    <property type="entry name" value="AcetylCoA_hyd_C_sf"/>
</dbReference>
<dbReference type="InterPro" id="IPR026888">
    <property type="entry name" value="AcetylCoA_hyd_C"/>
</dbReference>
<dbReference type="Proteomes" id="UP000015455">
    <property type="component" value="Unassembled WGS sequence"/>
</dbReference>
<dbReference type="PANTHER" id="PTHR21432:SF20">
    <property type="entry name" value="ACETYL-COA HYDROLASE"/>
    <property type="match status" value="1"/>
</dbReference>
<gene>
    <name evidence="5" type="ORF">M622_13455</name>
</gene>
<evidence type="ECO:0000313" key="6">
    <source>
        <dbReference type="Proteomes" id="UP000015455"/>
    </source>
</evidence>
<dbReference type="SUPFAM" id="SSF100950">
    <property type="entry name" value="NagB/RpiA/CoA transferase-like"/>
    <property type="match status" value="2"/>
</dbReference>
<keyword evidence="2" id="KW-0808">Transferase</keyword>
<proteinExistence type="inferred from homology"/>
<sequence length="425" mass="44766">MTMMASRAAPPRQSVEELVASFEPGMTVFLGGVSGESLAVRDALRAMPEKAAGVRFVGVFFPGINDGAYVSLHPQARQRAYFMSPAFRPGFQSGRVELLPADYLGAWQDLAQLDIDVAVVQTSEPDAGGWLSLGVCHDFAPVAWGRAKRKVAHINPSMPRTRGSVSLHISECEAVIEHAADLLSYPAESTNEQFALLARQVASVVRDGDTVQVGIGKMVAAVLATLRGHRGLRLHAGMATASIVPLIDEGAIRGRDAVTVGVALGDAEYYQRVARDETFRFAPVCETHDPRKIGAIDNFVAINAALEVDLFGQVNCDTLNGQLVAGVGGMPAFAAGARLSPGGRAVFALLSSASGGALSRIVPRLGEGALVGAPRHVADLVVTEHGVADLRGASLVQRAERLIAISAPDHRGALAARWDDLCASL</sequence>
<evidence type="ECO:0000256" key="1">
    <source>
        <dbReference type="ARBA" id="ARBA00009632"/>
    </source>
</evidence>
<evidence type="ECO:0000259" key="4">
    <source>
        <dbReference type="Pfam" id="PF13336"/>
    </source>
</evidence>
<feature type="domain" description="Acetyl-CoA hydrolase/transferase C-terminal" evidence="4">
    <location>
        <begin position="265"/>
        <end position="416"/>
    </location>
</feature>
<evidence type="ECO:0000256" key="2">
    <source>
        <dbReference type="ARBA" id="ARBA00022679"/>
    </source>
</evidence>
<dbReference type="InterPro" id="IPR046433">
    <property type="entry name" value="ActCoA_hydro"/>
</dbReference>
<dbReference type="EMBL" id="ATJV01000047">
    <property type="protein sequence ID" value="EPZ16229.1"/>
    <property type="molecule type" value="Genomic_DNA"/>
</dbReference>
<accession>T0ATR7</accession>
<dbReference type="InterPro" id="IPR003702">
    <property type="entry name" value="ActCoA_hydro_N"/>
</dbReference>
<dbReference type="Gene3D" id="3.30.750.70">
    <property type="entry name" value="4-hydroxybutyrate coenzyme like domains"/>
    <property type="match status" value="1"/>
</dbReference>
<reference evidence="5 6" key="1">
    <citation type="submission" date="2013-06" db="EMBL/GenBank/DDBJ databases">
        <title>Draft genome sequence of Thauera terpenica.</title>
        <authorList>
            <person name="Liu B."/>
            <person name="Frostegard A.H."/>
            <person name="Shapleigh J.P."/>
        </authorList>
    </citation>
    <scope>NUCLEOTIDE SEQUENCE [LARGE SCALE GENOMIC DNA]</scope>
    <source>
        <strain evidence="5 6">58Eu</strain>
    </source>
</reference>
<dbReference type="GO" id="GO:0006083">
    <property type="term" value="P:acetate metabolic process"/>
    <property type="evidence" value="ECO:0007669"/>
    <property type="project" value="InterPro"/>
</dbReference>
<comment type="similarity">
    <text evidence="1">Belongs to the acetyl-CoA hydrolase/transferase family.</text>
</comment>